<sequence length="305" mass="32111">MSMTLPHPGTARRLGLARLRPAPAAMHVAAAPAILLLVLMVLAPMAMLAVQSFSGPGEAFPSLATVSRLFRTDLYGRVLAKSILFSLEVTAVTIAVGWPAAWALARHVPTRWQPVILASLIVPFLTSYLLLIYGMLVLLAPGGPVAWLSQALGFGEAGAALLYSPAATFLMLVNESLGFVIIVLYVAAQGVREDQIEAVQSLGGRRWQVFRHAVWPASQPSLVTAAILTFVPTAGIFAESQILGGPGNQLIGNVISDQIAVMGDMRFGAALSLMLLVSIAAVAAAILAVPAAWRIGRAAIRRALP</sequence>
<evidence type="ECO:0000259" key="9">
    <source>
        <dbReference type="PROSITE" id="PS50928"/>
    </source>
</evidence>
<keyword evidence="4" id="KW-1003">Cell membrane</keyword>
<feature type="domain" description="ABC transmembrane type-1" evidence="9">
    <location>
        <begin position="79"/>
        <end position="288"/>
    </location>
</feature>
<keyword evidence="3 8" id="KW-0813">Transport</keyword>
<evidence type="ECO:0000256" key="5">
    <source>
        <dbReference type="ARBA" id="ARBA00022692"/>
    </source>
</evidence>
<evidence type="ECO:0000256" key="1">
    <source>
        <dbReference type="ARBA" id="ARBA00004651"/>
    </source>
</evidence>
<evidence type="ECO:0000256" key="6">
    <source>
        <dbReference type="ARBA" id="ARBA00022989"/>
    </source>
</evidence>
<evidence type="ECO:0000313" key="10">
    <source>
        <dbReference type="EMBL" id="MDQ0470308.1"/>
    </source>
</evidence>
<accession>A0ABU0JA36</accession>
<evidence type="ECO:0000256" key="2">
    <source>
        <dbReference type="ARBA" id="ARBA00007069"/>
    </source>
</evidence>
<dbReference type="Pfam" id="PF00528">
    <property type="entry name" value="BPD_transp_1"/>
    <property type="match status" value="1"/>
</dbReference>
<comment type="caution">
    <text evidence="10">The sequence shown here is derived from an EMBL/GenBank/DDBJ whole genome shotgun (WGS) entry which is preliminary data.</text>
</comment>
<dbReference type="PANTHER" id="PTHR42929">
    <property type="entry name" value="INNER MEMBRANE ABC TRANSPORTER PERMEASE PROTEIN YDCU-RELATED-RELATED"/>
    <property type="match status" value="1"/>
</dbReference>
<evidence type="ECO:0000256" key="3">
    <source>
        <dbReference type="ARBA" id="ARBA00022448"/>
    </source>
</evidence>
<name>A0ABU0JA36_9HYPH</name>
<evidence type="ECO:0000313" key="11">
    <source>
        <dbReference type="Proteomes" id="UP001242480"/>
    </source>
</evidence>
<gene>
    <name evidence="10" type="ORF">QO011_003324</name>
</gene>
<dbReference type="EMBL" id="JAUSVX010000005">
    <property type="protein sequence ID" value="MDQ0470308.1"/>
    <property type="molecule type" value="Genomic_DNA"/>
</dbReference>
<dbReference type="PANTHER" id="PTHR42929:SF1">
    <property type="entry name" value="INNER MEMBRANE ABC TRANSPORTER PERMEASE PROTEIN YDCU-RELATED"/>
    <property type="match status" value="1"/>
</dbReference>
<feature type="transmembrane region" description="Helical" evidence="8">
    <location>
        <begin position="160"/>
        <end position="188"/>
    </location>
</feature>
<keyword evidence="7 8" id="KW-0472">Membrane</keyword>
<dbReference type="RefSeq" id="WP_307274089.1">
    <property type="nucleotide sequence ID" value="NZ_JAUSVX010000005.1"/>
</dbReference>
<feature type="transmembrane region" description="Helical" evidence="8">
    <location>
        <begin position="83"/>
        <end position="104"/>
    </location>
</feature>
<proteinExistence type="inferred from homology"/>
<protein>
    <submittedName>
        <fullName evidence="10">ABC-type spermidine/putrescine transport system permease subunit I</fullName>
    </submittedName>
</protein>
<comment type="similarity">
    <text evidence="2">Belongs to the binding-protein-dependent transport system permease family. CysTW subfamily.</text>
</comment>
<evidence type="ECO:0000256" key="8">
    <source>
        <dbReference type="RuleBase" id="RU363032"/>
    </source>
</evidence>
<feature type="transmembrane region" description="Helical" evidence="8">
    <location>
        <begin position="209"/>
        <end position="231"/>
    </location>
</feature>
<evidence type="ECO:0000256" key="7">
    <source>
        <dbReference type="ARBA" id="ARBA00023136"/>
    </source>
</evidence>
<organism evidence="10 11">
    <name type="scientific">Labrys wisconsinensis</name>
    <dbReference type="NCBI Taxonomy" id="425677"/>
    <lineage>
        <taxon>Bacteria</taxon>
        <taxon>Pseudomonadati</taxon>
        <taxon>Pseudomonadota</taxon>
        <taxon>Alphaproteobacteria</taxon>
        <taxon>Hyphomicrobiales</taxon>
        <taxon>Xanthobacteraceae</taxon>
        <taxon>Labrys</taxon>
    </lineage>
</organism>
<reference evidence="10 11" key="1">
    <citation type="submission" date="2023-07" db="EMBL/GenBank/DDBJ databases">
        <title>Genomic Encyclopedia of Type Strains, Phase IV (KMG-IV): sequencing the most valuable type-strain genomes for metagenomic binning, comparative biology and taxonomic classification.</title>
        <authorList>
            <person name="Goeker M."/>
        </authorList>
    </citation>
    <scope>NUCLEOTIDE SEQUENCE [LARGE SCALE GENOMIC DNA]</scope>
    <source>
        <strain evidence="10 11">DSM 19619</strain>
    </source>
</reference>
<comment type="subcellular location">
    <subcellularLocation>
        <location evidence="1 8">Cell membrane</location>
        <topology evidence="1 8">Multi-pass membrane protein</topology>
    </subcellularLocation>
</comment>
<dbReference type="InterPro" id="IPR035906">
    <property type="entry name" value="MetI-like_sf"/>
</dbReference>
<feature type="transmembrane region" description="Helical" evidence="8">
    <location>
        <begin position="116"/>
        <end position="140"/>
    </location>
</feature>
<dbReference type="CDD" id="cd06261">
    <property type="entry name" value="TM_PBP2"/>
    <property type="match status" value="1"/>
</dbReference>
<dbReference type="Gene3D" id="1.10.3720.10">
    <property type="entry name" value="MetI-like"/>
    <property type="match status" value="1"/>
</dbReference>
<evidence type="ECO:0000256" key="4">
    <source>
        <dbReference type="ARBA" id="ARBA00022475"/>
    </source>
</evidence>
<dbReference type="Proteomes" id="UP001242480">
    <property type="component" value="Unassembled WGS sequence"/>
</dbReference>
<dbReference type="InterPro" id="IPR000515">
    <property type="entry name" value="MetI-like"/>
</dbReference>
<dbReference type="PROSITE" id="PS50928">
    <property type="entry name" value="ABC_TM1"/>
    <property type="match status" value="1"/>
</dbReference>
<keyword evidence="11" id="KW-1185">Reference proteome</keyword>
<feature type="transmembrane region" description="Helical" evidence="8">
    <location>
        <begin position="270"/>
        <end position="293"/>
    </location>
</feature>
<keyword evidence="5 8" id="KW-0812">Transmembrane</keyword>
<dbReference type="SUPFAM" id="SSF161098">
    <property type="entry name" value="MetI-like"/>
    <property type="match status" value="1"/>
</dbReference>
<keyword evidence="6 8" id="KW-1133">Transmembrane helix</keyword>